<keyword evidence="2" id="KW-1185">Reference proteome</keyword>
<accession>A0ABD3X5I2</accession>
<reference evidence="1 2" key="1">
    <citation type="submission" date="2024-11" db="EMBL/GenBank/DDBJ databases">
        <title>Chromosome-level genome assembly of the freshwater bivalve Anodonta woodiana.</title>
        <authorList>
            <person name="Chen X."/>
        </authorList>
    </citation>
    <scope>NUCLEOTIDE SEQUENCE [LARGE SCALE GENOMIC DNA]</scope>
    <source>
        <strain evidence="1">MN2024</strain>
        <tissue evidence="1">Gills</tissue>
    </source>
</reference>
<evidence type="ECO:0000313" key="2">
    <source>
        <dbReference type="Proteomes" id="UP001634394"/>
    </source>
</evidence>
<comment type="caution">
    <text evidence="1">The sequence shown here is derived from an EMBL/GenBank/DDBJ whole genome shotgun (WGS) entry which is preliminary data.</text>
</comment>
<gene>
    <name evidence="1" type="ORF">ACJMK2_032347</name>
</gene>
<name>A0ABD3X5I2_SINWO</name>
<dbReference type="AlphaFoldDB" id="A0ABD3X5I2"/>
<dbReference type="Proteomes" id="UP001634394">
    <property type="component" value="Unassembled WGS sequence"/>
</dbReference>
<organism evidence="1 2">
    <name type="scientific">Sinanodonta woodiana</name>
    <name type="common">Chinese pond mussel</name>
    <name type="synonym">Anodonta woodiana</name>
    <dbReference type="NCBI Taxonomy" id="1069815"/>
    <lineage>
        <taxon>Eukaryota</taxon>
        <taxon>Metazoa</taxon>
        <taxon>Spiralia</taxon>
        <taxon>Lophotrochozoa</taxon>
        <taxon>Mollusca</taxon>
        <taxon>Bivalvia</taxon>
        <taxon>Autobranchia</taxon>
        <taxon>Heteroconchia</taxon>
        <taxon>Palaeoheterodonta</taxon>
        <taxon>Unionida</taxon>
        <taxon>Unionoidea</taxon>
        <taxon>Unionidae</taxon>
        <taxon>Unioninae</taxon>
        <taxon>Sinanodonta</taxon>
    </lineage>
</organism>
<sequence>MYILTYTYVMSVPTNETVLARIIRKTSLFIGNAILMGPLTNDGMTPPVFQETSKNRFVQNDTSIRFNDLSETNNYQTGKDNRSNLPTLDIIQTKNKSNKSNDFSIFFDFTPRSGISNQSTSVSTQSPSSSDSYTEGYNKAWSFVTTSSDKHSINSAEAREHNISSNSELNIGIENPEGITSSTDSAHNFLLKMSTFSFNSQQTMVVDLSTNTSPDTILIIDASAKVRIMHSCNENGRIYLQGDVVDAGQIGDCCYAWYCDSRSNVVYHEIPCLDHASHPAENLQMCVWKGLYYKPGEDIFIEHQNGLCHGIHCTCDSQVIELYGSPCNIIFPITDVKINASNTVHAIGTV</sequence>
<dbReference type="EMBL" id="JBJQND010000004">
    <property type="protein sequence ID" value="KAL3880078.1"/>
    <property type="molecule type" value="Genomic_DNA"/>
</dbReference>
<protein>
    <recommendedName>
        <fullName evidence="3">VWFD domain-containing protein</fullName>
    </recommendedName>
</protein>
<evidence type="ECO:0000313" key="1">
    <source>
        <dbReference type="EMBL" id="KAL3880078.1"/>
    </source>
</evidence>
<proteinExistence type="predicted"/>
<evidence type="ECO:0008006" key="3">
    <source>
        <dbReference type="Google" id="ProtNLM"/>
    </source>
</evidence>